<dbReference type="GO" id="GO:0050661">
    <property type="term" value="F:NADP binding"/>
    <property type="evidence" value="ECO:0007669"/>
    <property type="project" value="InterPro"/>
</dbReference>
<dbReference type="InterPro" id="IPR020946">
    <property type="entry name" value="Flavin_mOase-like"/>
</dbReference>
<feature type="region of interest" description="Disordered" evidence="5">
    <location>
        <begin position="548"/>
        <end position="577"/>
    </location>
</feature>
<dbReference type="Gene3D" id="3.50.50.60">
    <property type="entry name" value="FAD/NAD(P)-binding domain"/>
    <property type="match status" value="1"/>
</dbReference>
<dbReference type="STRING" id="1392250.A0A2I2FSV6"/>
<dbReference type="EMBL" id="MSFO01000010">
    <property type="protein sequence ID" value="PLB43704.1"/>
    <property type="molecule type" value="Genomic_DNA"/>
</dbReference>
<evidence type="ECO:0000256" key="4">
    <source>
        <dbReference type="ARBA" id="ARBA00023002"/>
    </source>
</evidence>
<feature type="compositionally biased region" description="Basic and acidic residues" evidence="5">
    <location>
        <begin position="563"/>
        <end position="577"/>
    </location>
</feature>
<dbReference type="Pfam" id="PF00743">
    <property type="entry name" value="FMO-like"/>
    <property type="match status" value="1"/>
</dbReference>
<dbReference type="PANTHER" id="PTHR23023">
    <property type="entry name" value="DIMETHYLANILINE MONOOXYGENASE"/>
    <property type="match status" value="1"/>
</dbReference>
<evidence type="ECO:0000256" key="1">
    <source>
        <dbReference type="ARBA" id="ARBA00009183"/>
    </source>
</evidence>
<dbReference type="VEuPathDB" id="FungiDB:P170DRAFT_368889"/>
<dbReference type="Proteomes" id="UP000234275">
    <property type="component" value="Unassembled WGS sequence"/>
</dbReference>
<keyword evidence="2" id="KW-0285">Flavoprotein</keyword>
<keyword evidence="7" id="KW-1185">Reference proteome</keyword>
<evidence type="ECO:0000313" key="6">
    <source>
        <dbReference type="EMBL" id="PLB43704.1"/>
    </source>
</evidence>
<evidence type="ECO:0000313" key="7">
    <source>
        <dbReference type="Proteomes" id="UP000234275"/>
    </source>
</evidence>
<evidence type="ECO:0000256" key="3">
    <source>
        <dbReference type="ARBA" id="ARBA00022827"/>
    </source>
</evidence>
<dbReference type="OrthoDB" id="66881at2759"/>
<dbReference type="SUPFAM" id="SSF51905">
    <property type="entry name" value="FAD/NAD(P)-binding domain"/>
    <property type="match status" value="1"/>
</dbReference>
<evidence type="ECO:0000256" key="2">
    <source>
        <dbReference type="ARBA" id="ARBA00022630"/>
    </source>
</evidence>
<accession>A0A2I2FSV6</accession>
<comment type="caution">
    <text evidence="6">The sequence shown here is derived from an EMBL/GenBank/DDBJ whole genome shotgun (WGS) entry which is preliminary data.</text>
</comment>
<dbReference type="GeneID" id="36552580"/>
<dbReference type="InterPro" id="IPR050346">
    <property type="entry name" value="FMO-like"/>
</dbReference>
<sequence>MLRPKKVAIIGAGPSGLVAAKTLLHNYPTGTFSATIFDKSRSIGGLWPTSSRRHLRGGRGRGLIDPAMRTNLSRFTVGFSDLAWESVGGIGDGDGDRVPMFPAAWQVGRYLEGYAERYLPAEVMRLGCRVVRTVREMVGEGEGERARARWVLQWVCERENEDGHEELHSEEFDYLLVASGYFSRPHVPDIPGLSGFSDHTVHSSAVQGREDVQRLLESGSAGKVVVIGGSMSGVETASALATHLSSMDFTSGLAPRAGKAYEVHHVCSRPFWTVPCYLPHETPREDAQSGSVQFLPLDLVFYDLSRRPPGPIEYGFGPASPLQVTKVNQYFRSLLGSDYKDVGEKMFALDSGPGQTVQPSWIGIGDEYAEFVRSKSIHSTIGRVNAIHVSETGKARIDIQSAEGDTTSLDDVAAIVTATGLTPFSSLDFLPADVLATLEYSATDAFFPVVLDGKGSTNAQIPDMGFVGLYRGPYWGVMEMQARNVAESWFRQSTAEPCLSAEEEKKTQERRKVREFRNAGSTLQFPMGDYVGLMESFARDVGLTRSPLPTGEWPGPVIPARYTRGENENSTKGEDMDMQKEAQTTMDSLRGILSPTPGSHSLAMATAAFRALHGAWIYTQTSINSDSISGTAIFYPRYPSNQGFEKEYVCEEYGDLFADKTARSIYRLAGEGSNLHICIWDVDLARDPNSASRFSHGFCLAPAQMAKDGKFVVHATAAADGHGHRHEYAFQFDGVTISSWERTVDIDGSTIKTVYSRQ</sequence>
<dbReference type="GO" id="GO:0050660">
    <property type="term" value="F:flavin adenine dinucleotide binding"/>
    <property type="evidence" value="ECO:0007669"/>
    <property type="project" value="InterPro"/>
</dbReference>
<reference evidence="6 7" key="1">
    <citation type="submission" date="2016-12" db="EMBL/GenBank/DDBJ databases">
        <title>The genomes of Aspergillus section Nigri reveals drivers in fungal speciation.</title>
        <authorList>
            <consortium name="DOE Joint Genome Institute"/>
            <person name="Vesth T.C."/>
            <person name="Nybo J."/>
            <person name="Theobald S."/>
            <person name="Brandl J."/>
            <person name="Frisvad J.C."/>
            <person name="Nielsen K.F."/>
            <person name="Lyhne E.K."/>
            <person name="Kogle M.E."/>
            <person name="Kuo A."/>
            <person name="Riley R."/>
            <person name="Clum A."/>
            <person name="Nolan M."/>
            <person name="Lipzen A."/>
            <person name="Salamov A."/>
            <person name="Henrissat B."/>
            <person name="Wiebenga A."/>
            <person name="De Vries R.P."/>
            <person name="Grigoriev I.V."/>
            <person name="Mortensen U.H."/>
            <person name="Andersen M.R."/>
            <person name="Baker S.E."/>
        </authorList>
    </citation>
    <scope>NUCLEOTIDE SEQUENCE [LARGE SCALE GENOMIC DNA]</scope>
    <source>
        <strain evidence="6 7">IBT 23096</strain>
    </source>
</reference>
<gene>
    <name evidence="6" type="ORF">P170DRAFT_368889</name>
</gene>
<proteinExistence type="inferred from homology"/>
<dbReference type="PRINTS" id="PR00368">
    <property type="entry name" value="FADPNR"/>
</dbReference>
<dbReference type="GO" id="GO:0004499">
    <property type="term" value="F:N,N-dimethylaniline monooxygenase activity"/>
    <property type="evidence" value="ECO:0007669"/>
    <property type="project" value="InterPro"/>
</dbReference>
<keyword evidence="3" id="KW-0274">FAD</keyword>
<dbReference type="AlphaFoldDB" id="A0A2I2FSV6"/>
<organism evidence="6 7">
    <name type="scientific">Aspergillus steynii IBT 23096</name>
    <dbReference type="NCBI Taxonomy" id="1392250"/>
    <lineage>
        <taxon>Eukaryota</taxon>
        <taxon>Fungi</taxon>
        <taxon>Dikarya</taxon>
        <taxon>Ascomycota</taxon>
        <taxon>Pezizomycotina</taxon>
        <taxon>Eurotiomycetes</taxon>
        <taxon>Eurotiomycetidae</taxon>
        <taxon>Eurotiales</taxon>
        <taxon>Aspergillaceae</taxon>
        <taxon>Aspergillus</taxon>
        <taxon>Aspergillus subgen. Circumdati</taxon>
    </lineage>
</organism>
<dbReference type="InterPro" id="IPR036188">
    <property type="entry name" value="FAD/NAD-bd_sf"/>
</dbReference>
<protein>
    <submittedName>
        <fullName evidence="6">FAD/NAD(P)-binding domain-containing protein</fullName>
    </submittedName>
</protein>
<name>A0A2I2FSV6_9EURO</name>
<evidence type="ECO:0000256" key="5">
    <source>
        <dbReference type="SAM" id="MobiDB-lite"/>
    </source>
</evidence>
<comment type="similarity">
    <text evidence="1">Belongs to the FMO family.</text>
</comment>
<dbReference type="RefSeq" id="XP_024699006.1">
    <property type="nucleotide sequence ID" value="XM_024844880.1"/>
</dbReference>
<keyword evidence="4" id="KW-0560">Oxidoreductase</keyword>